<feature type="region of interest" description="Disordered" evidence="1">
    <location>
        <begin position="23"/>
        <end position="70"/>
    </location>
</feature>
<evidence type="ECO:0000259" key="2">
    <source>
        <dbReference type="Pfam" id="PF18047"/>
    </source>
</evidence>
<dbReference type="InterPro" id="IPR040636">
    <property type="entry name" value="PatG_C"/>
</dbReference>
<protein>
    <submittedName>
        <fullName evidence="4">Uncharacterized protein</fullName>
    </submittedName>
</protein>
<dbReference type="Pfam" id="PF18047">
    <property type="entry name" value="PatG_D"/>
    <property type="match status" value="1"/>
</dbReference>
<evidence type="ECO:0000256" key="1">
    <source>
        <dbReference type="SAM" id="MobiDB-lite"/>
    </source>
</evidence>
<feature type="domain" description="PatG" evidence="2">
    <location>
        <begin position="78"/>
        <end position="165"/>
    </location>
</feature>
<sequence length="329" mass="36938">MIQDQTNPSDITVEPSEIVHVAQSESSTATNNTVQKVQDGDTDNQSDLPISTEKTTEQHTEEALEAEPETEAIDTPSYLYALGRIQAQFPSSSVEKLYKEVAFQQFGPHAESKSLFEVLSMPEHLFLAKKMCWVLNIDGTDCYVLHAKTPALLNAFIKALQPNSTQQFEYVIAQLGGYASDHLCGGRIMRMAYVHQIQSSTVDDYCQVLSQQTDVELSKIKPLFNSMLKFCRNEGNLPAQRALNYLSLKCTSLYKVFTAPMLAHNKEGIEFEQIEAISDVSSGERQVMTLIFSYLNPDSKRVEKQHINIDVTELYPFSCSELIFGEPQN</sequence>
<dbReference type="InterPro" id="IPR040483">
    <property type="entry name" value="PatG_dom"/>
</dbReference>
<feature type="compositionally biased region" description="Polar residues" evidence="1">
    <location>
        <begin position="23"/>
        <end position="36"/>
    </location>
</feature>
<dbReference type="AlphaFoldDB" id="A0A4R6M777"/>
<name>A0A4R6M777_9GAMM</name>
<evidence type="ECO:0000313" key="4">
    <source>
        <dbReference type="EMBL" id="TDO96715.1"/>
    </source>
</evidence>
<gene>
    <name evidence="4" type="ORF">DFP79_2480</name>
</gene>
<dbReference type="RefSeq" id="WP_133504223.1">
    <property type="nucleotide sequence ID" value="NZ_SNXC01000013.1"/>
</dbReference>
<keyword evidence="5" id="KW-1185">Reference proteome</keyword>
<dbReference type="Pfam" id="PF18065">
    <property type="entry name" value="PatG_C"/>
    <property type="match status" value="1"/>
</dbReference>
<evidence type="ECO:0000259" key="3">
    <source>
        <dbReference type="Pfam" id="PF18065"/>
    </source>
</evidence>
<proteinExistence type="predicted"/>
<dbReference type="OrthoDB" id="4174481at2"/>
<accession>A0A4R6M777</accession>
<reference evidence="4 5" key="1">
    <citation type="submission" date="2019-03" db="EMBL/GenBank/DDBJ databases">
        <title>Genomic Encyclopedia of Type Strains, Phase III (KMG-III): the genomes of soil and plant-associated and newly described type strains.</title>
        <authorList>
            <person name="Whitman W."/>
        </authorList>
    </citation>
    <scope>NUCLEOTIDE SEQUENCE [LARGE SCALE GENOMIC DNA]</scope>
    <source>
        <strain evidence="4 5">CECT 7378</strain>
    </source>
</reference>
<evidence type="ECO:0000313" key="5">
    <source>
        <dbReference type="Proteomes" id="UP000294656"/>
    </source>
</evidence>
<dbReference type="EMBL" id="SNXC01000013">
    <property type="protein sequence ID" value="TDO96715.1"/>
    <property type="molecule type" value="Genomic_DNA"/>
</dbReference>
<feature type="domain" description="PatG C-terminal" evidence="3">
    <location>
        <begin position="212"/>
        <end position="321"/>
    </location>
</feature>
<feature type="compositionally biased region" description="Polar residues" evidence="1">
    <location>
        <begin position="43"/>
        <end position="53"/>
    </location>
</feature>
<dbReference type="Proteomes" id="UP000294656">
    <property type="component" value="Unassembled WGS sequence"/>
</dbReference>
<organism evidence="4 5">
    <name type="scientific">Marinomonas balearica</name>
    <dbReference type="NCBI Taxonomy" id="491947"/>
    <lineage>
        <taxon>Bacteria</taxon>
        <taxon>Pseudomonadati</taxon>
        <taxon>Pseudomonadota</taxon>
        <taxon>Gammaproteobacteria</taxon>
        <taxon>Oceanospirillales</taxon>
        <taxon>Oceanospirillaceae</taxon>
        <taxon>Marinomonas</taxon>
    </lineage>
</organism>
<comment type="caution">
    <text evidence="4">The sequence shown here is derived from an EMBL/GenBank/DDBJ whole genome shotgun (WGS) entry which is preliminary data.</text>
</comment>